<dbReference type="Proteomes" id="UP000254191">
    <property type="component" value="Unassembled WGS sequence"/>
</dbReference>
<protein>
    <submittedName>
        <fullName evidence="4">Poly(A) polymerase I</fullName>
        <ecNumber evidence="4">2.7.7.19</ecNumber>
    </submittedName>
</protein>
<evidence type="ECO:0000313" key="4">
    <source>
        <dbReference type="EMBL" id="SUC20572.1"/>
    </source>
</evidence>
<dbReference type="Pfam" id="PF01743">
    <property type="entry name" value="PolyA_pol"/>
    <property type="match status" value="1"/>
</dbReference>
<accession>A0A379FIH6</accession>
<dbReference type="Gene3D" id="3.30.460.10">
    <property type="entry name" value="Beta Polymerase, domain 2"/>
    <property type="match status" value="1"/>
</dbReference>
<dbReference type="AlphaFoldDB" id="A0A379FIH6"/>
<dbReference type="GO" id="GO:0003723">
    <property type="term" value="F:RNA binding"/>
    <property type="evidence" value="ECO:0007669"/>
    <property type="project" value="UniProtKB-KW"/>
</dbReference>
<feature type="domain" description="Poly A polymerase head" evidence="3">
    <location>
        <begin position="2"/>
        <end position="64"/>
    </location>
</feature>
<comment type="similarity">
    <text evidence="2">Belongs to the tRNA nucleotidyltransferase/poly(A) polymerase family.</text>
</comment>
<dbReference type="InterPro" id="IPR052191">
    <property type="entry name" value="tRNA_ntf/polyA_polymerase_I"/>
</dbReference>
<proteinExistence type="inferred from homology"/>
<evidence type="ECO:0000313" key="5">
    <source>
        <dbReference type="Proteomes" id="UP000254191"/>
    </source>
</evidence>
<keyword evidence="4" id="KW-0548">Nucleotidyltransferase</keyword>
<dbReference type="PANTHER" id="PTHR43051">
    <property type="entry name" value="POLYNUCLEOTIDE ADENYLYLTRANSFERASE FAMILY PROTEIN"/>
    <property type="match status" value="1"/>
</dbReference>
<dbReference type="EMBL" id="UGTS01000004">
    <property type="protein sequence ID" value="SUC20572.1"/>
    <property type="molecule type" value="Genomic_DNA"/>
</dbReference>
<evidence type="ECO:0000256" key="1">
    <source>
        <dbReference type="ARBA" id="ARBA00022679"/>
    </source>
</evidence>
<keyword evidence="2" id="KW-0694">RNA-binding</keyword>
<dbReference type="SUPFAM" id="SSF81301">
    <property type="entry name" value="Nucleotidyltransferase"/>
    <property type="match status" value="1"/>
</dbReference>
<sequence length="66" mass="7519">MGGGVRDLLLGKKPKDFDIATNATPEEVRRLFRNSRLVGRRFRLAHIMFGPEVIEVATFRGSHEDH</sequence>
<keyword evidence="1 2" id="KW-0808">Transferase</keyword>
<reference evidence="4 5" key="1">
    <citation type="submission" date="2018-06" db="EMBL/GenBank/DDBJ databases">
        <authorList>
            <consortium name="Pathogen Informatics"/>
            <person name="Doyle S."/>
        </authorList>
    </citation>
    <scope>NUCLEOTIDE SEQUENCE [LARGE SCALE GENOMIC DNA]</scope>
    <source>
        <strain evidence="4 5">NCTC11938</strain>
    </source>
</reference>
<evidence type="ECO:0000259" key="3">
    <source>
        <dbReference type="Pfam" id="PF01743"/>
    </source>
</evidence>
<evidence type="ECO:0000256" key="2">
    <source>
        <dbReference type="RuleBase" id="RU003953"/>
    </source>
</evidence>
<dbReference type="EC" id="2.7.7.19" evidence="4"/>
<dbReference type="InterPro" id="IPR043519">
    <property type="entry name" value="NT_sf"/>
</dbReference>
<dbReference type="PANTHER" id="PTHR43051:SF1">
    <property type="entry name" value="POLYNUCLEOTIDE ADENYLYLTRANSFERASE FAMILY PROTEIN"/>
    <property type="match status" value="1"/>
</dbReference>
<organism evidence="4 5">
    <name type="scientific">Proteus mirabilis</name>
    <dbReference type="NCBI Taxonomy" id="584"/>
    <lineage>
        <taxon>Bacteria</taxon>
        <taxon>Pseudomonadati</taxon>
        <taxon>Pseudomonadota</taxon>
        <taxon>Gammaproteobacteria</taxon>
        <taxon>Enterobacterales</taxon>
        <taxon>Morganellaceae</taxon>
        <taxon>Proteus</taxon>
    </lineage>
</organism>
<dbReference type="GO" id="GO:1990817">
    <property type="term" value="F:poly(A) RNA polymerase activity"/>
    <property type="evidence" value="ECO:0007669"/>
    <property type="project" value="UniProtKB-EC"/>
</dbReference>
<name>A0A379FIH6_PROMI</name>
<gene>
    <name evidence="4" type="primary">pcnB_1</name>
    <name evidence="4" type="ORF">NCTC11938_01869</name>
</gene>
<dbReference type="InterPro" id="IPR002646">
    <property type="entry name" value="PolA_pol_head_dom"/>
</dbReference>
<dbReference type="GO" id="GO:0006396">
    <property type="term" value="P:RNA processing"/>
    <property type="evidence" value="ECO:0007669"/>
    <property type="project" value="InterPro"/>
</dbReference>